<dbReference type="GO" id="GO:0005524">
    <property type="term" value="F:ATP binding"/>
    <property type="evidence" value="ECO:0007669"/>
    <property type="project" value="UniProtKB-KW"/>
</dbReference>
<accession>A0A1M5C2B6</accession>
<keyword evidence="1" id="KW-0547">Nucleotide-binding</keyword>
<evidence type="ECO:0000259" key="5">
    <source>
        <dbReference type="Pfam" id="PF17863"/>
    </source>
</evidence>
<dbReference type="Gene3D" id="1.10.8.80">
    <property type="entry name" value="Magnesium chelatase subunit I, C-Terminal domain"/>
    <property type="match status" value="1"/>
</dbReference>
<dbReference type="InterPro" id="IPR027417">
    <property type="entry name" value="P-loop_NTPase"/>
</dbReference>
<protein>
    <submittedName>
        <fullName evidence="6">MoxR-like ATPase</fullName>
    </submittedName>
</protein>
<comment type="similarity">
    <text evidence="3">Belongs to the MoxR family.</text>
</comment>
<name>A0A1M5C2B6_9THEO</name>
<dbReference type="GO" id="GO:0016887">
    <property type="term" value="F:ATP hydrolysis activity"/>
    <property type="evidence" value="ECO:0007669"/>
    <property type="project" value="InterPro"/>
</dbReference>
<dbReference type="OrthoDB" id="9808397at2"/>
<organism evidence="6 7">
    <name type="scientific">Caldanaerobius fijiensis DSM 17918</name>
    <dbReference type="NCBI Taxonomy" id="1121256"/>
    <lineage>
        <taxon>Bacteria</taxon>
        <taxon>Bacillati</taxon>
        <taxon>Bacillota</taxon>
        <taxon>Clostridia</taxon>
        <taxon>Thermoanaerobacterales</taxon>
        <taxon>Thermoanaerobacteraceae</taxon>
        <taxon>Caldanaerobius</taxon>
    </lineage>
</organism>
<dbReference type="RefSeq" id="WP_073344823.1">
    <property type="nucleotide sequence ID" value="NZ_FQVH01000025.1"/>
</dbReference>
<dbReference type="SUPFAM" id="SSF52540">
    <property type="entry name" value="P-loop containing nucleoside triphosphate hydrolases"/>
    <property type="match status" value="1"/>
</dbReference>
<dbReference type="PANTHER" id="PTHR42759">
    <property type="entry name" value="MOXR FAMILY PROTEIN"/>
    <property type="match status" value="1"/>
</dbReference>
<evidence type="ECO:0000256" key="3">
    <source>
        <dbReference type="ARBA" id="ARBA00061607"/>
    </source>
</evidence>
<keyword evidence="7" id="KW-1185">Reference proteome</keyword>
<feature type="domain" description="ChlI/MoxR AAA lid" evidence="5">
    <location>
        <begin position="234"/>
        <end position="301"/>
    </location>
</feature>
<dbReference type="STRING" id="1121256.SAMN02746089_02012"/>
<dbReference type="Pfam" id="PF07726">
    <property type="entry name" value="AAA_3"/>
    <property type="match status" value="1"/>
</dbReference>
<dbReference type="Proteomes" id="UP000184088">
    <property type="component" value="Unassembled WGS sequence"/>
</dbReference>
<dbReference type="AlphaFoldDB" id="A0A1M5C2B6"/>
<evidence type="ECO:0000256" key="2">
    <source>
        <dbReference type="ARBA" id="ARBA00022840"/>
    </source>
</evidence>
<evidence type="ECO:0000313" key="7">
    <source>
        <dbReference type="Proteomes" id="UP000184088"/>
    </source>
</evidence>
<dbReference type="FunFam" id="3.40.50.300:FF:000640">
    <property type="entry name" value="MoxR family ATPase"/>
    <property type="match status" value="1"/>
</dbReference>
<dbReference type="EMBL" id="FQVH01000025">
    <property type="protein sequence ID" value="SHF48806.1"/>
    <property type="molecule type" value="Genomic_DNA"/>
</dbReference>
<dbReference type="PIRSF" id="PIRSF002849">
    <property type="entry name" value="AAA_ATPase_chaperone_MoxR_prd"/>
    <property type="match status" value="1"/>
</dbReference>
<keyword evidence="2" id="KW-0067">ATP-binding</keyword>
<dbReference type="Pfam" id="PF17863">
    <property type="entry name" value="AAA_lid_2"/>
    <property type="match status" value="1"/>
</dbReference>
<dbReference type="Gene3D" id="3.40.50.300">
    <property type="entry name" value="P-loop containing nucleotide triphosphate hydrolases"/>
    <property type="match status" value="1"/>
</dbReference>
<evidence type="ECO:0000259" key="4">
    <source>
        <dbReference type="Pfam" id="PF07726"/>
    </source>
</evidence>
<evidence type="ECO:0000256" key="1">
    <source>
        <dbReference type="ARBA" id="ARBA00022741"/>
    </source>
</evidence>
<reference evidence="6 7" key="1">
    <citation type="submission" date="2016-11" db="EMBL/GenBank/DDBJ databases">
        <authorList>
            <person name="Jaros S."/>
            <person name="Januszkiewicz K."/>
            <person name="Wedrychowicz H."/>
        </authorList>
    </citation>
    <scope>NUCLEOTIDE SEQUENCE [LARGE SCALE GENOMIC DNA]</scope>
    <source>
        <strain evidence="6 7">DSM 17918</strain>
    </source>
</reference>
<sequence length="314" mass="35442">MPLKSKEMYDRLNANIKKAIFGKEEQTKLIFISLVAGGHVLLEDVPGVGKTKLAESFARSLDMSLKRIQFTPDLLPQDLIGVNIYNPKEQEFTFRKGPIFTNILLADEINRATPKTQSALLEAMQEKKVTVDGVDYELPGEFMVLATQNPVESSGTFELPEAQLDRFFMKISMGYPSREDELTIMDTYGRFKETEQLQPVLTGQDLVDIRREIEQEVKVSDDIKNYIVELVQTTRRMDTVLLGASPRATIMLAKAAKINAAIEGRDYVIPDDVKAMCIPVLAHRVVLKGMDFDRTPEDVINQLLEEVKAPFEEV</sequence>
<dbReference type="InterPro" id="IPR041628">
    <property type="entry name" value="ChlI/MoxR_AAA_lid"/>
</dbReference>
<gene>
    <name evidence="6" type="ORF">SAMN02746089_02012</name>
</gene>
<dbReference type="PANTHER" id="PTHR42759:SF5">
    <property type="entry name" value="METHANOL DEHYDROGENASE REGULATOR"/>
    <property type="match status" value="1"/>
</dbReference>
<dbReference type="InterPro" id="IPR050764">
    <property type="entry name" value="CbbQ/NirQ/NorQ/GpvN"/>
</dbReference>
<evidence type="ECO:0000313" key="6">
    <source>
        <dbReference type="EMBL" id="SHF48806.1"/>
    </source>
</evidence>
<dbReference type="InterPro" id="IPR011703">
    <property type="entry name" value="ATPase_AAA-3"/>
</dbReference>
<feature type="domain" description="ATPase AAA-3" evidence="4">
    <location>
        <begin position="39"/>
        <end position="169"/>
    </location>
</feature>
<proteinExistence type="inferred from homology"/>